<dbReference type="Proteomes" id="UP000037395">
    <property type="component" value="Unassembled WGS sequence"/>
</dbReference>
<reference evidence="1" key="1">
    <citation type="journal article" date="2014" name="Int. J. Syst. Evol. Microbiol.">
        <title>Complete genome sequence of Corynebacterium casei LMG S-19264T (=DSM 44701T), isolated from a smear-ripened cheese.</title>
        <authorList>
            <consortium name="US DOE Joint Genome Institute (JGI-PGF)"/>
            <person name="Walter F."/>
            <person name="Albersmeier A."/>
            <person name="Kalinowski J."/>
            <person name="Ruckert C."/>
        </authorList>
    </citation>
    <scope>NUCLEOTIDE SEQUENCE</scope>
    <source>
        <strain evidence="1">JCM 4434</strain>
    </source>
</reference>
<dbReference type="EMBL" id="BMUB01000033">
    <property type="protein sequence ID" value="GGV04667.1"/>
    <property type="molecule type" value="Genomic_DNA"/>
</dbReference>
<comment type="caution">
    <text evidence="2">The sequence shown here is derived from an EMBL/GenBank/DDBJ whole genome shotgun (WGS) entry which is preliminary data.</text>
</comment>
<evidence type="ECO:0000313" key="3">
    <source>
        <dbReference type="Proteomes" id="UP000037395"/>
    </source>
</evidence>
<evidence type="ECO:0000313" key="1">
    <source>
        <dbReference type="EMBL" id="GGV04667.1"/>
    </source>
</evidence>
<reference evidence="2 3" key="2">
    <citation type="submission" date="2014-07" db="EMBL/GenBank/DDBJ databases">
        <authorList>
            <person name="Zhang J.E."/>
            <person name="Yang H."/>
            <person name="Guo J."/>
            <person name="Deng Z."/>
            <person name="Luo H."/>
            <person name="Luo M."/>
            <person name="Zhao B."/>
        </authorList>
    </citation>
    <scope>NUCLEOTIDE SEQUENCE [LARGE SCALE GENOMIC DNA]</scope>
    <source>
        <strain evidence="2">ATCC 10762</strain>
        <strain evidence="3">ATCC 10762 / DSM 40127 / CCM 3239 / JCM 4008 / LMG 5968 / NBRC 12843 / NCIMB 8234 / A-377</strain>
    </source>
</reference>
<accession>A0A8H9LVT6</accession>
<keyword evidence="3" id="KW-1185">Reference proteome</keyword>
<reference evidence="1" key="5">
    <citation type="submission" date="2020-09" db="EMBL/GenBank/DDBJ databases">
        <authorList>
            <person name="Sun Q."/>
            <person name="Ohkuma M."/>
        </authorList>
    </citation>
    <scope>NUCLEOTIDE SEQUENCE</scope>
    <source>
        <strain evidence="1">JCM 4434</strain>
    </source>
</reference>
<protein>
    <submittedName>
        <fullName evidence="2">Uncharacterized protein</fullName>
    </submittedName>
</protein>
<gene>
    <name evidence="1" type="ORF">GCM10010502_69320</name>
    <name evidence="2" type="ORF">HS99_0018445</name>
</gene>
<dbReference type="EMBL" id="JPRF03000002">
    <property type="protein sequence ID" value="OEV39074.1"/>
    <property type="molecule type" value="Genomic_DNA"/>
</dbReference>
<proteinExistence type="predicted"/>
<reference evidence="2" key="4">
    <citation type="submission" date="2016-08" db="EMBL/GenBank/DDBJ databases">
        <title>Sequencing, Assembly and Comparative Genomics of S. aureofaciens ATCC 10762.</title>
        <authorList>
            <person name="Gradnigo J.S."/>
            <person name="Johnson N."/>
            <person name="Somerville G.A."/>
        </authorList>
    </citation>
    <scope>NUCLEOTIDE SEQUENCE [LARGE SCALE GENOMIC DNA]</scope>
    <source>
        <strain evidence="2">ATCC 10762</strain>
    </source>
</reference>
<dbReference type="GeneID" id="97489809"/>
<dbReference type="KEGG" id="kau:B6264_30735"/>
<reference evidence="3" key="3">
    <citation type="submission" date="2016-08" db="EMBL/GenBank/DDBJ databases">
        <title>Sequencing, assembly and comparative genomics of S. aureofaciens ATCC 10762.</title>
        <authorList>
            <person name="Gradnigo J.S."/>
            <person name="Johnson N."/>
            <person name="Somerville G.A."/>
        </authorList>
    </citation>
    <scope>NUCLEOTIDE SEQUENCE [LARGE SCALE GENOMIC DNA]</scope>
    <source>
        <strain evidence="3">ATCC 10762 / DSM 40127 / CCM 3239 / JCM 4008 / LMG 5968 / NBRC 12843 / NCIMB 8234 / A-377</strain>
    </source>
</reference>
<organism evidence="2 3">
    <name type="scientific">Kitasatospora aureofaciens</name>
    <name type="common">Streptomyces aureofaciens</name>
    <dbReference type="NCBI Taxonomy" id="1894"/>
    <lineage>
        <taxon>Bacteria</taxon>
        <taxon>Bacillati</taxon>
        <taxon>Actinomycetota</taxon>
        <taxon>Actinomycetes</taxon>
        <taxon>Kitasatosporales</taxon>
        <taxon>Streptomycetaceae</taxon>
        <taxon>Kitasatospora</taxon>
    </lineage>
</organism>
<evidence type="ECO:0000313" key="2">
    <source>
        <dbReference type="EMBL" id="OEV39074.1"/>
    </source>
</evidence>
<dbReference type="AlphaFoldDB" id="A0A1E7NEH9"/>
<dbReference type="RefSeq" id="WP_030557117.1">
    <property type="nucleotide sequence ID" value="NZ_BMUB01000033.1"/>
</dbReference>
<dbReference type="OrthoDB" id="7349818at2"/>
<dbReference type="Proteomes" id="UP000610124">
    <property type="component" value="Unassembled WGS sequence"/>
</dbReference>
<sequence>MPIDDFDAWRSELLATGNIVQDADDSVPQPEAERRFHRYRELADLVDGTEGPKAVAALVSSMQARHDYGAYQATHSALSRFPLAELARGMILAAPALVAMSRDRAGEVLLPVALAETAIVEDFTHAAADLDQQMRDELAAVIASQEEEGGWFDRPRARGRLRVGPFEATLADELR</sequence>
<accession>A0A1E7NEH9</accession>
<name>A0A1E7NEH9_KITAU</name>